<dbReference type="Gene3D" id="2.160.20.10">
    <property type="entry name" value="Single-stranded right-handed beta-helix, Pectin lyase-like"/>
    <property type="match status" value="1"/>
</dbReference>
<dbReference type="Pfam" id="PF13229">
    <property type="entry name" value="Beta_helix"/>
    <property type="match status" value="1"/>
</dbReference>
<protein>
    <submittedName>
        <fullName evidence="2">Right-handed parallel beta-helix repeat-containing protein</fullName>
    </submittedName>
</protein>
<dbReference type="EMBL" id="JAAGSC010000044">
    <property type="protein sequence ID" value="NDY96989.1"/>
    <property type="molecule type" value="Genomic_DNA"/>
</dbReference>
<dbReference type="InterPro" id="IPR039448">
    <property type="entry name" value="Beta_helix"/>
</dbReference>
<dbReference type="RefSeq" id="WP_164212365.1">
    <property type="nucleotide sequence ID" value="NZ_JAAGSC010000044.1"/>
</dbReference>
<organism evidence="2 3">
    <name type="scientific">Wenzhouxiangella limi</name>
    <dbReference type="NCBI Taxonomy" id="2707351"/>
    <lineage>
        <taxon>Bacteria</taxon>
        <taxon>Pseudomonadati</taxon>
        <taxon>Pseudomonadota</taxon>
        <taxon>Gammaproteobacteria</taxon>
        <taxon>Chromatiales</taxon>
        <taxon>Wenzhouxiangellaceae</taxon>
        <taxon>Wenzhouxiangella</taxon>
    </lineage>
</organism>
<comment type="caution">
    <text evidence="2">The sequence shown here is derived from an EMBL/GenBank/DDBJ whole genome shotgun (WGS) entry which is preliminary data.</text>
</comment>
<dbReference type="InterPro" id="IPR012334">
    <property type="entry name" value="Pectin_lyas_fold"/>
</dbReference>
<evidence type="ECO:0000313" key="3">
    <source>
        <dbReference type="Proteomes" id="UP000484885"/>
    </source>
</evidence>
<dbReference type="SMART" id="SM00710">
    <property type="entry name" value="PbH1"/>
    <property type="match status" value="6"/>
</dbReference>
<dbReference type="SUPFAM" id="SSF51126">
    <property type="entry name" value="Pectin lyase-like"/>
    <property type="match status" value="1"/>
</dbReference>
<sequence length="579" mass="60245">MLLATPVNAAEFVVNDPGLLGDLNEGDGVCETGNGTCTLIAAIAETRASAGPHTITIAVPGPIGFPGGILPDDLTLRSSEDVDVILRGGDLRVGERSSIGDTSPSSGFRIEGNIFIWGEDSAVRNNIIVRNDDPVEQGFGIVEVMDGSPSNAEQRRADRAILENNVFFNTGKNISVIQVKTNDAVIQGNVIGFDEDGNVAPGDSGIAYGILALSSQRLTISENLIYGYGVGLVVSELENSMIDNNLIGNVKGIADAGATGSGPVLGNGIVSANGFGNNFRGNISNGHALNGIALLSSTDAVLVDNEFSDNGNAGIVTDAESTGYRFELNRLVNNGGLAIDVLNDGIINNAVDDGLPNPPSIVVTGENGIQRFEGTFSDPEFVDDFATVCFSASTSCPGAVSGESDSEFPLFCQDAVLDTASGEFLISAAIAPDEIVPAGRFITATVTTSAGTSELSECAEVPELVVVEPLEFYPVNAWVLNPRSAKSLLGVFLGSEVNDVTTVEIDSLRLGEASGSVVSMPDFNEDGYTDLMVRFRGRDTGAECGDTVLVLTGEHAFGAFERELDLRTVGCSGKGKGKD</sequence>
<reference evidence="2 3" key="1">
    <citation type="submission" date="2020-02" db="EMBL/GenBank/DDBJ databases">
        <authorList>
            <person name="Zhang X.-Y."/>
        </authorList>
    </citation>
    <scope>NUCLEOTIDE SEQUENCE [LARGE SCALE GENOMIC DNA]</scope>
    <source>
        <strain evidence="2 3">C33</strain>
    </source>
</reference>
<evidence type="ECO:0000313" key="2">
    <source>
        <dbReference type="EMBL" id="NDY96989.1"/>
    </source>
</evidence>
<evidence type="ECO:0000259" key="1">
    <source>
        <dbReference type="Pfam" id="PF13229"/>
    </source>
</evidence>
<name>A0A845VIJ1_9GAMM</name>
<dbReference type="Proteomes" id="UP000484885">
    <property type="component" value="Unassembled WGS sequence"/>
</dbReference>
<proteinExistence type="predicted"/>
<dbReference type="InterPro" id="IPR006626">
    <property type="entry name" value="PbH1"/>
</dbReference>
<accession>A0A845VIJ1</accession>
<feature type="domain" description="Right handed beta helix" evidence="1">
    <location>
        <begin position="207"/>
        <end position="346"/>
    </location>
</feature>
<dbReference type="AlphaFoldDB" id="A0A845VIJ1"/>
<dbReference type="InterPro" id="IPR011050">
    <property type="entry name" value="Pectin_lyase_fold/virulence"/>
</dbReference>
<gene>
    <name evidence="2" type="ORF">G3I74_14760</name>
</gene>
<keyword evidence="3" id="KW-1185">Reference proteome</keyword>